<keyword evidence="1" id="KW-1133">Transmembrane helix</keyword>
<dbReference type="InterPro" id="IPR036259">
    <property type="entry name" value="MFS_trans_sf"/>
</dbReference>
<feature type="transmembrane region" description="Helical" evidence="1">
    <location>
        <begin position="12"/>
        <end position="31"/>
    </location>
</feature>
<keyword evidence="3" id="KW-1185">Reference proteome</keyword>
<dbReference type="Proteomes" id="UP000216063">
    <property type="component" value="Unassembled WGS sequence"/>
</dbReference>
<accession>A0A255DI11</accession>
<dbReference type="AlphaFoldDB" id="A0A255DI11"/>
<feature type="transmembrane region" description="Helical" evidence="1">
    <location>
        <begin position="66"/>
        <end position="84"/>
    </location>
</feature>
<reference evidence="2 3" key="1">
    <citation type="submission" date="2017-07" db="EMBL/GenBank/DDBJ databases">
        <title>The new phylogeny of genus Mycobacterium.</title>
        <authorList>
            <person name="Tortoli E."/>
            <person name="Trovato A."/>
            <person name="Cirillo D.M."/>
        </authorList>
    </citation>
    <scope>NUCLEOTIDE SEQUENCE [LARGE SCALE GENOMIC DNA]</scope>
    <source>
        <strain evidence="2 3">ATCC 33027</strain>
    </source>
</reference>
<evidence type="ECO:0000313" key="2">
    <source>
        <dbReference type="EMBL" id="OYN78740.1"/>
    </source>
</evidence>
<comment type="caution">
    <text evidence="2">The sequence shown here is derived from an EMBL/GenBank/DDBJ whole genome shotgun (WGS) entry which is preliminary data.</text>
</comment>
<evidence type="ECO:0000256" key="1">
    <source>
        <dbReference type="SAM" id="Phobius"/>
    </source>
</evidence>
<protein>
    <submittedName>
        <fullName evidence="2">Uncharacterized protein</fullName>
    </submittedName>
</protein>
<dbReference type="SUPFAM" id="SSF103473">
    <property type="entry name" value="MFS general substrate transporter"/>
    <property type="match status" value="1"/>
</dbReference>
<sequence>MHLATDTGLHTWSAALLGVGSAMMIGGLVATMVAREPRWERRFYWGTWLIGGAVGSISLVPRGIGLAFATYAVLVLVAIVWAFFRTNYIKFGDRIIAATPSDRRPDSEQ</sequence>
<evidence type="ECO:0000313" key="3">
    <source>
        <dbReference type="Proteomes" id="UP000216063"/>
    </source>
</evidence>
<keyword evidence="1" id="KW-0472">Membrane</keyword>
<keyword evidence="1" id="KW-0812">Transmembrane</keyword>
<dbReference type="EMBL" id="NOZR01000011">
    <property type="protein sequence ID" value="OYN78740.1"/>
    <property type="molecule type" value="Genomic_DNA"/>
</dbReference>
<name>A0A255DI11_9MYCO</name>
<proteinExistence type="predicted"/>
<organism evidence="2 3">
    <name type="scientific">Mycolicibacterium sphagni</name>
    <dbReference type="NCBI Taxonomy" id="1786"/>
    <lineage>
        <taxon>Bacteria</taxon>
        <taxon>Bacillati</taxon>
        <taxon>Actinomycetota</taxon>
        <taxon>Actinomycetes</taxon>
        <taxon>Mycobacteriales</taxon>
        <taxon>Mycobacteriaceae</taxon>
        <taxon>Mycolicibacterium</taxon>
    </lineage>
</organism>
<gene>
    <name evidence="2" type="ORF">CG716_15205</name>
</gene>